<comment type="caution">
    <text evidence="2">The sequence shown here is derived from an EMBL/GenBank/DDBJ whole genome shotgun (WGS) entry which is preliminary data.</text>
</comment>
<dbReference type="InterPro" id="IPR001031">
    <property type="entry name" value="Thioesterase"/>
</dbReference>
<dbReference type="GO" id="GO:0016874">
    <property type="term" value="F:ligase activity"/>
    <property type="evidence" value="ECO:0007669"/>
    <property type="project" value="UniProtKB-KW"/>
</dbReference>
<dbReference type="Gene3D" id="3.40.50.1820">
    <property type="entry name" value="alpha/beta hydrolase"/>
    <property type="match status" value="1"/>
</dbReference>
<keyword evidence="2" id="KW-0436">Ligase</keyword>
<evidence type="ECO:0000313" key="2">
    <source>
        <dbReference type="EMBL" id="KPX50642.1"/>
    </source>
</evidence>
<dbReference type="Proteomes" id="UP000050545">
    <property type="component" value="Unassembled WGS sequence"/>
</dbReference>
<dbReference type="AlphaFoldDB" id="A0AB34TZQ0"/>
<reference evidence="2 3" key="1">
    <citation type="submission" date="2015-09" db="EMBL/GenBank/DDBJ databases">
        <title>Genome announcement of multiple Pseudomonas syringae strains.</title>
        <authorList>
            <person name="Thakur S."/>
            <person name="Wang P.W."/>
            <person name="Gong Y."/>
            <person name="Weir B.S."/>
            <person name="Guttman D.S."/>
        </authorList>
    </citation>
    <scope>NUCLEOTIDE SEQUENCE [LARGE SCALE GENOMIC DNA]</scope>
    <source>
        <strain evidence="2 3">ICMP9623</strain>
    </source>
</reference>
<evidence type="ECO:0000313" key="3">
    <source>
        <dbReference type="Proteomes" id="UP000050545"/>
    </source>
</evidence>
<gene>
    <name evidence="2" type="ORF">ALO67_00062</name>
</gene>
<feature type="domain" description="Thioesterase" evidence="1">
    <location>
        <begin position="2"/>
        <end position="226"/>
    </location>
</feature>
<dbReference type="SUPFAM" id="SSF53474">
    <property type="entry name" value="alpha/beta-Hydrolases"/>
    <property type="match status" value="1"/>
</dbReference>
<dbReference type="InterPro" id="IPR029058">
    <property type="entry name" value="AB_hydrolase_fold"/>
</dbReference>
<name>A0AB34TZQ0_PSEA0</name>
<evidence type="ECO:0000259" key="1">
    <source>
        <dbReference type="Pfam" id="PF00975"/>
    </source>
</evidence>
<protein>
    <submittedName>
        <fullName evidence="2">Long-chain-fatty-acid--CoA ligase</fullName>
    </submittedName>
</protein>
<accession>A0AB34TZQ0</accession>
<dbReference type="EMBL" id="LJQN01000155">
    <property type="protein sequence ID" value="KPX50642.1"/>
    <property type="molecule type" value="Genomic_DNA"/>
</dbReference>
<organism evidence="2 3">
    <name type="scientific">Pseudomonas amygdali pv. hibisci</name>
    <dbReference type="NCBI Taxonomy" id="251723"/>
    <lineage>
        <taxon>Bacteria</taxon>
        <taxon>Pseudomonadati</taxon>
        <taxon>Pseudomonadota</taxon>
        <taxon>Gammaproteobacteria</taxon>
        <taxon>Pseudomonadales</taxon>
        <taxon>Pseudomonadaceae</taxon>
        <taxon>Pseudomonas</taxon>
        <taxon>Pseudomonas amygdali</taxon>
    </lineage>
</organism>
<proteinExistence type="predicted"/>
<dbReference type="Pfam" id="PF00975">
    <property type="entry name" value="Thioesterase"/>
    <property type="match status" value="1"/>
</dbReference>
<sequence length="246" mass="27428">MFCMHPGRGLCWPYSQLIRHLPGVSLYGLQARGIEHDEAPAATLKEMIQEYVDCILNVQPAGPYHLIGWSFGGRIAFEVACTLSELGHEVGEVILLDARVPVKGLNNKTITEKLVFEAILSELDSPVCSEGAVTESLSAFHAYLHSQNSPLGMLDVEVFKRVVKTSINNTLLGQEPIERKYSGKITYFSARRSTRYGETQSEQWRHYVTDPIQNVILDCLHDSIVQEPAVRDVGEYVVTKIALDVV</sequence>